<dbReference type="OrthoDB" id="5238938at2759"/>
<organism evidence="2 3">
    <name type="scientific">Cytospora schulzeri</name>
    <dbReference type="NCBI Taxonomy" id="448051"/>
    <lineage>
        <taxon>Eukaryota</taxon>
        <taxon>Fungi</taxon>
        <taxon>Dikarya</taxon>
        <taxon>Ascomycota</taxon>
        <taxon>Pezizomycotina</taxon>
        <taxon>Sordariomycetes</taxon>
        <taxon>Sordariomycetidae</taxon>
        <taxon>Diaporthales</taxon>
        <taxon>Cytosporaceae</taxon>
        <taxon>Cytospora</taxon>
    </lineage>
</organism>
<sequence>MGETPLYQKPVSVIREDEVGSMLPGIKDYLRGVTRENTGMQDQDHLLETEYSSSQAPMSIVASTTVDPATTITISEASFTPAVGTDDGGPQRAQTATTSTLISQDNVTEITWLHPRISAPLTDPELETTSEHQPPGTPESIDRAKNAETSRTLDHAALPYSLKRTPVDSQYSITVNYMPGSSTGNNVRQRRQSSMVVFTDGNELDLEGGPQSVEESGQPTTVLGRIRKKSVQFGQAMGSFMNGAYRNSDHKPRRDSSVVRMRGILDRIQPSMPRPEEDLDIYTAFTGARPITAIDQYNALDLFTTSRELQVGHLHDKVLKHGADFVSY</sequence>
<accession>A0A423VER9</accession>
<reference evidence="2 3" key="1">
    <citation type="submission" date="2015-09" db="EMBL/GenBank/DDBJ databases">
        <title>Host preference determinants of Valsa canker pathogens revealed by comparative genomics.</title>
        <authorList>
            <person name="Yin Z."/>
            <person name="Huang L."/>
        </authorList>
    </citation>
    <scope>NUCLEOTIDE SEQUENCE [LARGE SCALE GENOMIC DNA]</scope>
    <source>
        <strain evidence="2 3">03-1</strain>
    </source>
</reference>
<evidence type="ECO:0000313" key="3">
    <source>
        <dbReference type="Proteomes" id="UP000283895"/>
    </source>
</evidence>
<dbReference type="Proteomes" id="UP000283895">
    <property type="component" value="Unassembled WGS sequence"/>
</dbReference>
<dbReference type="AlphaFoldDB" id="A0A423VER9"/>
<name>A0A423VER9_9PEZI</name>
<evidence type="ECO:0000256" key="1">
    <source>
        <dbReference type="SAM" id="MobiDB-lite"/>
    </source>
</evidence>
<gene>
    <name evidence="2" type="ORF">VMCG_10220</name>
</gene>
<evidence type="ECO:0000313" key="2">
    <source>
        <dbReference type="EMBL" id="ROV89467.1"/>
    </source>
</evidence>
<comment type="caution">
    <text evidence="2">The sequence shown here is derived from an EMBL/GenBank/DDBJ whole genome shotgun (WGS) entry which is preliminary data.</text>
</comment>
<keyword evidence="3" id="KW-1185">Reference proteome</keyword>
<feature type="compositionally biased region" description="Basic and acidic residues" evidence="1">
    <location>
        <begin position="140"/>
        <end position="154"/>
    </location>
</feature>
<dbReference type="EMBL" id="LKEA01000070">
    <property type="protein sequence ID" value="ROV89467.1"/>
    <property type="molecule type" value="Genomic_DNA"/>
</dbReference>
<feature type="region of interest" description="Disordered" evidence="1">
    <location>
        <begin position="125"/>
        <end position="156"/>
    </location>
</feature>
<proteinExistence type="predicted"/>
<feature type="region of interest" description="Disordered" evidence="1">
    <location>
        <begin position="80"/>
        <end position="99"/>
    </location>
</feature>
<protein>
    <submittedName>
        <fullName evidence="2">Uncharacterized protein</fullName>
    </submittedName>
</protein>